<comment type="caution">
    <text evidence="1">The sequence shown here is derived from an EMBL/GenBank/DDBJ whole genome shotgun (WGS) entry which is preliminary data.</text>
</comment>
<evidence type="ECO:0000313" key="1">
    <source>
        <dbReference type="EMBL" id="ONI40034.1"/>
    </source>
</evidence>
<protein>
    <submittedName>
        <fullName evidence="1">DNA (Cytosine-5-)-methyltransferase</fullName>
    </submittedName>
</protein>
<dbReference type="Proteomes" id="UP000188605">
    <property type="component" value="Unassembled WGS sequence"/>
</dbReference>
<dbReference type="EMBL" id="LJDB01000057">
    <property type="protein sequence ID" value="ONI40034.1"/>
    <property type="molecule type" value="Genomic_DNA"/>
</dbReference>
<name>A0ACC8XBU0_9FIRM</name>
<organism evidence="1 2">
    <name type="scientific">Candidatus Epulonipiscium fishelsonii</name>
    <dbReference type="NCBI Taxonomy" id="77094"/>
    <lineage>
        <taxon>Bacteria</taxon>
        <taxon>Bacillati</taxon>
        <taxon>Bacillota</taxon>
        <taxon>Clostridia</taxon>
        <taxon>Lachnospirales</taxon>
        <taxon>Lachnospiraceae</taxon>
        <taxon>Candidatus Epulonipiscium</taxon>
    </lineage>
</organism>
<keyword evidence="2" id="KW-1185">Reference proteome</keyword>
<gene>
    <name evidence="1" type="ORF">AN396_06705</name>
</gene>
<proteinExistence type="predicted"/>
<sequence length="296" mass="33814">MKTIDLFCGCGGLSLGFQKAGFNIIEAYDFWDKAVDIYKNNFNHKCIQMDCNEISIDHLLSLKIDLIIGGAPCQDYSSAGKRNEKQGRAILTETFTKMVCDVKPKWFVMENVDRILKSETLPKCITLFKKNNYGLTQVVLDASYYGVPQKRKRYFLIGKLNGSDDFIARQIKECSSNKPMTIRDYLGDELETEHYYRHPRSYKRRGIFSIDEPSPTIRGINRPIPPTYQIHSGDTTNDLSKVKVLSSFERARLQTFPKSFVWQGTKTNLEQIIGNAVPVNLSQTVAECLMNYIKTS</sequence>
<evidence type="ECO:0000313" key="2">
    <source>
        <dbReference type="Proteomes" id="UP000188605"/>
    </source>
</evidence>
<reference evidence="1" key="1">
    <citation type="submission" date="2016-08" db="EMBL/GenBank/DDBJ databases">
        <authorList>
            <person name="Ngugi D.K."/>
            <person name="Miyake S."/>
            <person name="Stingl U."/>
        </authorList>
    </citation>
    <scope>NUCLEOTIDE SEQUENCE</scope>
    <source>
        <strain evidence="1">SCG-B11WGA-EpuloA1</strain>
    </source>
</reference>
<accession>A0ACC8XBU0</accession>